<dbReference type="InterPro" id="IPR039424">
    <property type="entry name" value="SBP_5"/>
</dbReference>
<keyword evidence="4" id="KW-1185">Reference proteome</keyword>
<dbReference type="Gene3D" id="3.40.190.10">
    <property type="entry name" value="Periplasmic binding protein-like II"/>
    <property type="match status" value="1"/>
</dbReference>
<dbReference type="InterPro" id="IPR006311">
    <property type="entry name" value="TAT_signal"/>
</dbReference>
<feature type="chain" id="PRO_5039149175" evidence="1">
    <location>
        <begin position="27"/>
        <end position="518"/>
    </location>
</feature>
<dbReference type="Proteomes" id="UP000186040">
    <property type="component" value="Unassembled WGS sequence"/>
</dbReference>
<dbReference type="Gene3D" id="3.90.76.10">
    <property type="entry name" value="Dipeptide-binding Protein, Domain 1"/>
    <property type="match status" value="1"/>
</dbReference>
<dbReference type="SUPFAM" id="SSF53850">
    <property type="entry name" value="Periplasmic binding protein-like II"/>
    <property type="match status" value="1"/>
</dbReference>
<dbReference type="STRING" id="1193682.BJP25_09400"/>
<dbReference type="GO" id="GO:0015833">
    <property type="term" value="P:peptide transport"/>
    <property type="evidence" value="ECO:0007669"/>
    <property type="project" value="TreeGrafter"/>
</dbReference>
<dbReference type="PANTHER" id="PTHR30290:SF65">
    <property type="entry name" value="MONOACYL PHOSPHATIDYLINOSITOL TETRAMANNOSIDE-BINDING PROTEIN LPQW-RELATED"/>
    <property type="match status" value="1"/>
</dbReference>
<reference evidence="3 4" key="1">
    <citation type="submission" date="2016-10" db="EMBL/GenBank/DDBJ databases">
        <title>The Draft Genome Sequence of Actinokineospora bangkokensis 44EHWT reveals the biosynthetic pathway of antifungal compounds Thailandins with unusual extender unit butylmalonyl-CoA.</title>
        <authorList>
            <person name="Greule A."/>
            <person name="Intra B."/>
            <person name="Flemming S."/>
            <person name="Rommel M.G."/>
            <person name="Panbangred W."/>
            <person name="Bechthold A."/>
        </authorList>
    </citation>
    <scope>NUCLEOTIDE SEQUENCE [LARGE SCALE GENOMIC DNA]</scope>
    <source>
        <strain evidence="3 4">44EHW</strain>
    </source>
</reference>
<comment type="caution">
    <text evidence="3">The sequence shown here is derived from an EMBL/GenBank/DDBJ whole genome shotgun (WGS) entry which is preliminary data.</text>
</comment>
<sequence>MVRDLHIDRRSLLRLGLLTGAAAATAPLLVACGDGGAPAAGASGFGAAGKPIDVLTVSAPSAVTDAVPGNPLATSIGATLVVMRHVYDSLMVLDNGEYKYQLAESVEPNADASAWTIKVRPGATFHDGKPVTAADVAHSLRTVGTKPSNRASVYSVVNLPGITVVDDRTLTVPLKAPRGDFRESVLIVFSPIFPAGTTDFTKPVGSGPYKLVERSGATTRMVAYDGYWGGKPTVRELRVVGVSDAAARLSSLKAGQVDYAISISATGAKTEAANSALSVVRGGAANANALSFAMNQKLAPFDNPDVRKAVRLAVDRQALVDNALLGLGSTADDVVGKNLPGYADLPARKRDVEQARSLFAKAGVTKLTLRTGELVPGMLNASKLLAQQLKEAGVEVTLEELSVDAFYADITTLGTHPFQAFYYVNRPAAVHLSAVTHGKAPFNVTGTSADYQARLAKAQATPDDKARAEAFTALQKEFYESGGDLLWGFQEQVDAARSGLQGVRVEQSVQLFDKATTA</sequence>
<dbReference type="CDD" id="cd08503">
    <property type="entry name" value="PBP2_NikA_DppA_OppA_like_17"/>
    <property type="match status" value="1"/>
</dbReference>
<dbReference type="GO" id="GO:1904680">
    <property type="term" value="F:peptide transmembrane transporter activity"/>
    <property type="evidence" value="ECO:0007669"/>
    <property type="project" value="TreeGrafter"/>
</dbReference>
<evidence type="ECO:0000256" key="1">
    <source>
        <dbReference type="SAM" id="SignalP"/>
    </source>
</evidence>
<organism evidence="3 4">
    <name type="scientific">Actinokineospora bangkokensis</name>
    <dbReference type="NCBI Taxonomy" id="1193682"/>
    <lineage>
        <taxon>Bacteria</taxon>
        <taxon>Bacillati</taxon>
        <taxon>Actinomycetota</taxon>
        <taxon>Actinomycetes</taxon>
        <taxon>Pseudonocardiales</taxon>
        <taxon>Pseudonocardiaceae</taxon>
        <taxon>Actinokineospora</taxon>
    </lineage>
</organism>
<dbReference type="Pfam" id="PF00496">
    <property type="entry name" value="SBP_bac_5"/>
    <property type="match status" value="1"/>
</dbReference>
<dbReference type="AlphaFoldDB" id="A0A1Q9LS29"/>
<name>A0A1Q9LS29_9PSEU</name>
<feature type="signal peptide" evidence="1">
    <location>
        <begin position="1"/>
        <end position="26"/>
    </location>
</feature>
<proteinExistence type="predicted"/>
<dbReference type="Gene3D" id="3.10.105.10">
    <property type="entry name" value="Dipeptide-binding Protein, Domain 3"/>
    <property type="match status" value="1"/>
</dbReference>
<evidence type="ECO:0000313" key="4">
    <source>
        <dbReference type="Proteomes" id="UP000186040"/>
    </source>
</evidence>
<dbReference type="EMBL" id="MKQR01000006">
    <property type="protein sequence ID" value="OLR94832.1"/>
    <property type="molecule type" value="Genomic_DNA"/>
</dbReference>
<evidence type="ECO:0000259" key="2">
    <source>
        <dbReference type="Pfam" id="PF00496"/>
    </source>
</evidence>
<dbReference type="OrthoDB" id="9046151at2"/>
<protein>
    <submittedName>
        <fullName evidence="3">ABC transporter substrate-binding protein</fullName>
    </submittedName>
</protein>
<accession>A0A1Q9LS29</accession>
<feature type="domain" description="Solute-binding protein family 5" evidence="2">
    <location>
        <begin position="98"/>
        <end position="418"/>
    </location>
</feature>
<evidence type="ECO:0000313" key="3">
    <source>
        <dbReference type="EMBL" id="OLR94832.1"/>
    </source>
</evidence>
<keyword evidence="1" id="KW-0732">Signal</keyword>
<dbReference type="PROSITE" id="PS51257">
    <property type="entry name" value="PROKAR_LIPOPROTEIN"/>
    <property type="match status" value="1"/>
</dbReference>
<dbReference type="PANTHER" id="PTHR30290">
    <property type="entry name" value="PERIPLASMIC BINDING COMPONENT OF ABC TRANSPORTER"/>
    <property type="match status" value="1"/>
</dbReference>
<gene>
    <name evidence="3" type="ORF">BJP25_09400</name>
</gene>
<dbReference type="InterPro" id="IPR000914">
    <property type="entry name" value="SBP_5_dom"/>
</dbReference>
<dbReference type="PROSITE" id="PS51318">
    <property type="entry name" value="TAT"/>
    <property type="match status" value="1"/>
</dbReference>